<evidence type="ECO:0000256" key="2">
    <source>
        <dbReference type="SAM" id="MobiDB-lite"/>
    </source>
</evidence>
<protein>
    <submittedName>
        <fullName evidence="3">S-adenosyl-L-methionine-dependent methyltransferase</fullName>
    </submittedName>
</protein>
<keyword evidence="3" id="KW-0808">Transferase</keyword>
<reference evidence="3" key="1">
    <citation type="journal article" date="2023" name="Mol. Phylogenet. Evol.">
        <title>Genome-scale phylogeny and comparative genomics of the fungal order Sordariales.</title>
        <authorList>
            <person name="Hensen N."/>
            <person name="Bonometti L."/>
            <person name="Westerberg I."/>
            <person name="Brannstrom I.O."/>
            <person name="Guillou S."/>
            <person name="Cros-Aarteil S."/>
            <person name="Calhoun S."/>
            <person name="Haridas S."/>
            <person name="Kuo A."/>
            <person name="Mondo S."/>
            <person name="Pangilinan J."/>
            <person name="Riley R."/>
            <person name="LaButti K."/>
            <person name="Andreopoulos B."/>
            <person name="Lipzen A."/>
            <person name="Chen C."/>
            <person name="Yan M."/>
            <person name="Daum C."/>
            <person name="Ng V."/>
            <person name="Clum A."/>
            <person name="Steindorff A."/>
            <person name="Ohm R.A."/>
            <person name="Martin F."/>
            <person name="Silar P."/>
            <person name="Natvig D.O."/>
            <person name="Lalanne C."/>
            <person name="Gautier V."/>
            <person name="Ament-Velasquez S.L."/>
            <person name="Kruys A."/>
            <person name="Hutchinson M.I."/>
            <person name="Powell A.J."/>
            <person name="Barry K."/>
            <person name="Miller A.N."/>
            <person name="Grigoriev I.V."/>
            <person name="Debuchy R."/>
            <person name="Gladieux P."/>
            <person name="Hiltunen Thoren M."/>
            <person name="Johannesson H."/>
        </authorList>
    </citation>
    <scope>NUCLEOTIDE SEQUENCE</scope>
    <source>
        <strain evidence="3">CBS 333.67</strain>
    </source>
</reference>
<dbReference type="SUPFAM" id="SSF53335">
    <property type="entry name" value="S-adenosyl-L-methionine-dependent methyltransferases"/>
    <property type="match status" value="1"/>
</dbReference>
<feature type="compositionally biased region" description="Polar residues" evidence="2">
    <location>
        <begin position="44"/>
        <end position="55"/>
    </location>
</feature>
<name>A0AAJ0GU41_9PEZI</name>
<dbReference type="InterPro" id="IPR029063">
    <property type="entry name" value="SAM-dependent_MTases_sf"/>
</dbReference>
<dbReference type="PANTHER" id="PTHR43591">
    <property type="entry name" value="METHYLTRANSFERASE"/>
    <property type="match status" value="1"/>
</dbReference>
<dbReference type="Proteomes" id="UP001273166">
    <property type="component" value="Unassembled WGS sequence"/>
</dbReference>
<organism evidence="3 4">
    <name type="scientific">Chaetomium strumarium</name>
    <dbReference type="NCBI Taxonomy" id="1170767"/>
    <lineage>
        <taxon>Eukaryota</taxon>
        <taxon>Fungi</taxon>
        <taxon>Dikarya</taxon>
        <taxon>Ascomycota</taxon>
        <taxon>Pezizomycotina</taxon>
        <taxon>Sordariomycetes</taxon>
        <taxon>Sordariomycetidae</taxon>
        <taxon>Sordariales</taxon>
        <taxon>Chaetomiaceae</taxon>
        <taxon>Chaetomium</taxon>
    </lineage>
</organism>
<proteinExistence type="inferred from homology"/>
<sequence length="362" mass="40721">MEGKSKASPKGKSPSKSPSPPAADSPSVPGEEQLRADLEPDISASDNDSVFSEDNLSSTASINSTILAYRRLHGRTYQNYEGAEYWSSYARGPNDDRQNEGLDMAHHMMYVAFDNKLFLAPLENPQKVLDVGTGTGIWAIDFADEHPSAEVIGTDLSPIQPSWVPPNCKFELDNCELAWTYPDNMFDYIHIRGLVGCVQDWGRLYRECLRCLKPGGWLEQQEFALPIAGNDGPLPDDCVWHDWGRIFREAGEKMGRTFEVTNHWDKWLQDAGFTGTLHFDSVRLPIGGWPADPRWKEVGLFNKLSLEQGLEGFATYLCTQVLGWRPEEVTVMLAKVRQAIKNPTYHAYYPLKTVYTQKPLAS</sequence>
<keyword evidence="3" id="KW-0489">Methyltransferase</keyword>
<dbReference type="GeneID" id="87885836"/>
<dbReference type="PANTHER" id="PTHR43591:SF10">
    <property type="entry name" value="ABC TRANSMEMBRANE TYPE-1 DOMAIN-CONTAINING PROTEIN-RELATED"/>
    <property type="match status" value="1"/>
</dbReference>
<reference evidence="3" key="2">
    <citation type="submission" date="2023-06" db="EMBL/GenBank/DDBJ databases">
        <authorList>
            <consortium name="Lawrence Berkeley National Laboratory"/>
            <person name="Mondo S.J."/>
            <person name="Hensen N."/>
            <person name="Bonometti L."/>
            <person name="Westerberg I."/>
            <person name="Brannstrom I.O."/>
            <person name="Guillou S."/>
            <person name="Cros-Aarteil S."/>
            <person name="Calhoun S."/>
            <person name="Haridas S."/>
            <person name="Kuo A."/>
            <person name="Pangilinan J."/>
            <person name="Riley R."/>
            <person name="Labutti K."/>
            <person name="Andreopoulos B."/>
            <person name="Lipzen A."/>
            <person name="Chen C."/>
            <person name="Yanf M."/>
            <person name="Daum C."/>
            <person name="Ng V."/>
            <person name="Clum A."/>
            <person name="Steindorff A."/>
            <person name="Ohm R."/>
            <person name="Martin F."/>
            <person name="Silar P."/>
            <person name="Natvig D."/>
            <person name="Lalanne C."/>
            <person name="Gautier V."/>
            <person name="Ament-Velasquez S.L."/>
            <person name="Kruys A."/>
            <person name="Hutchinson M.I."/>
            <person name="Powell A.J."/>
            <person name="Barry K."/>
            <person name="Miller A.N."/>
            <person name="Grigoriev I.V."/>
            <person name="Debuchy R."/>
            <person name="Gladieux P."/>
            <person name="Thoren M.H."/>
            <person name="Johannesson H."/>
        </authorList>
    </citation>
    <scope>NUCLEOTIDE SEQUENCE</scope>
    <source>
        <strain evidence="3">CBS 333.67</strain>
    </source>
</reference>
<comment type="similarity">
    <text evidence="1">Belongs to the methyltransferase superfamily. LaeA methyltransferase family.</text>
</comment>
<feature type="region of interest" description="Disordered" evidence="2">
    <location>
        <begin position="1"/>
        <end position="55"/>
    </location>
</feature>
<dbReference type="RefSeq" id="XP_062721986.1">
    <property type="nucleotide sequence ID" value="XM_062867007.1"/>
</dbReference>
<dbReference type="GO" id="GO:0032259">
    <property type="term" value="P:methylation"/>
    <property type="evidence" value="ECO:0007669"/>
    <property type="project" value="UniProtKB-KW"/>
</dbReference>
<dbReference type="AlphaFoldDB" id="A0AAJ0GU41"/>
<dbReference type="GO" id="GO:0008168">
    <property type="term" value="F:methyltransferase activity"/>
    <property type="evidence" value="ECO:0007669"/>
    <property type="project" value="UniProtKB-KW"/>
</dbReference>
<evidence type="ECO:0000256" key="1">
    <source>
        <dbReference type="ARBA" id="ARBA00038158"/>
    </source>
</evidence>
<accession>A0AAJ0GU41</accession>
<evidence type="ECO:0000313" key="3">
    <source>
        <dbReference type="EMBL" id="KAK3306206.1"/>
    </source>
</evidence>
<gene>
    <name evidence="3" type="ORF">B0T15DRAFT_494317</name>
</gene>
<dbReference type="Gene3D" id="3.40.50.150">
    <property type="entry name" value="Vaccinia Virus protein VP39"/>
    <property type="match status" value="1"/>
</dbReference>
<dbReference type="Pfam" id="PF13489">
    <property type="entry name" value="Methyltransf_23"/>
    <property type="match status" value="1"/>
</dbReference>
<feature type="compositionally biased region" description="Low complexity" evidence="2">
    <location>
        <begin position="1"/>
        <end position="16"/>
    </location>
</feature>
<keyword evidence="4" id="KW-1185">Reference proteome</keyword>
<evidence type="ECO:0000313" key="4">
    <source>
        <dbReference type="Proteomes" id="UP001273166"/>
    </source>
</evidence>
<comment type="caution">
    <text evidence="3">The sequence shown here is derived from an EMBL/GenBank/DDBJ whole genome shotgun (WGS) entry which is preliminary data.</text>
</comment>
<dbReference type="CDD" id="cd02440">
    <property type="entry name" value="AdoMet_MTases"/>
    <property type="match status" value="1"/>
</dbReference>
<dbReference type="EMBL" id="JAUDZG010000004">
    <property type="protein sequence ID" value="KAK3306206.1"/>
    <property type="molecule type" value="Genomic_DNA"/>
</dbReference>